<name>A0A0J7J8Y9_9GAMM</name>
<dbReference type="PATRIC" id="fig|1658765.3.peg.817"/>
<accession>A0A0J7J8Y9</accession>
<proteinExistence type="predicted"/>
<dbReference type="AlphaFoldDB" id="A0A0J7J8Y9"/>
<dbReference type="InterPro" id="IPR013424">
    <property type="entry name" value="Ice-binding_C"/>
</dbReference>
<evidence type="ECO:0000313" key="3">
    <source>
        <dbReference type="EMBL" id="KMQ74637.1"/>
    </source>
</evidence>
<dbReference type="Proteomes" id="UP000036102">
    <property type="component" value="Unassembled WGS sequence"/>
</dbReference>
<evidence type="ECO:0000256" key="1">
    <source>
        <dbReference type="SAM" id="SignalP"/>
    </source>
</evidence>
<comment type="caution">
    <text evidence="3">The sequence shown here is derived from an EMBL/GenBank/DDBJ whole genome shotgun (WGS) entry which is preliminary data.</text>
</comment>
<dbReference type="STRING" id="1658765.Msub_10823"/>
<dbReference type="Pfam" id="PF07589">
    <property type="entry name" value="PEP-CTERM"/>
    <property type="match status" value="1"/>
</dbReference>
<dbReference type="EMBL" id="LFBU01000001">
    <property type="protein sequence ID" value="KMQ74637.1"/>
    <property type="molecule type" value="Genomic_DNA"/>
</dbReference>
<reference evidence="3 4" key="1">
    <citation type="submission" date="2015-06" db="EMBL/GenBank/DDBJ databases">
        <title>Marinobacter subterrani, a genetically tractable neutrophilic iron-oxidizing strain isolated from the Soudan Iron Mine.</title>
        <authorList>
            <person name="Bonis B.M."/>
            <person name="Gralnick J.A."/>
        </authorList>
    </citation>
    <scope>NUCLEOTIDE SEQUENCE [LARGE SCALE GENOMIC DNA]</scope>
    <source>
        <strain evidence="3 4">JG233</strain>
    </source>
</reference>
<evidence type="ECO:0000313" key="4">
    <source>
        <dbReference type="Proteomes" id="UP000036102"/>
    </source>
</evidence>
<keyword evidence="1" id="KW-0732">Signal</keyword>
<feature type="signal peptide" evidence="1">
    <location>
        <begin position="1"/>
        <end position="22"/>
    </location>
</feature>
<dbReference type="OrthoDB" id="7858189at2"/>
<gene>
    <name evidence="3" type="ORF">Msub_10823</name>
</gene>
<feature type="domain" description="Ice-binding protein C-terminal" evidence="2">
    <location>
        <begin position="187"/>
        <end position="209"/>
    </location>
</feature>
<protein>
    <submittedName>
        <fullName evidence="3">PEP-CTERM protein-sorting domain</fullName>
    </submittedName>
</protein>
<evidence type="ECO:0000259" key="2">
    <source>
        <dbReference type="Pfam" id="PF07589"/>
    </source>
</evidence>
<sequence length="211" mass="21877">MRRIDQLVAGTALTLFASAASATIIIDNNTTGWYNDGLGDLAETYGPLSSSFPGAGVSEGDPVVNPLPEPDLSLTPNLGNWLGADFTAGTWSGPNTPIPGSWTVNDETAIVYQFILDKAASITVDIGVDNGIFAWINGNFEFGAMASGGSSPGEYSFGTVLGAGTHYLQLLREDHGGSTGYDIMVTAVPEPATLALMGLGLLGMGMARRKS</sequence>
<feature type="chain" id="PRO_5005289438" evidence="1">
    <location>
        <begin position="23"/>
        <end position="211"/>
    </location>
</feature>
<keyword evidence="4" id="KW-1185">Reference proteome</keyword>
<organism evidence="3 4">
    <name type="scientific">Marinobacter subterrani</name>
    <dbReference type="NCBI Taxonomy" id="1658765"/>
    <lineage>
        <taxon>Bacteria</taxon>
        <taxon>Pseudomonadati</taxon>
        <taxon>Pseudomonadota</taxon>
        <taxon>Gammaproteobacteria</taxon>
        <taxon>Pseudomonadales</taxon>
        <taxon>Marinobacteraceae</taxon>
        <taxon>Marinobacter</taxon>
    </lineage>
</organism>
<dbReference type="RefSeq" id="WP_082146407.1">
    <property type="nucleotide sequence ID" value="NZ_JADQCF010000042.1"/>
</dbReference>
<dbReference type="NCBIfam" id="TIGR02595">
    <property type="entry name" value="PEP_CTERM"/>
    <property type="match status" value="1"/>
</dbReference>